<dbReference type="EMBL" id="KZ293415">
    <property type="protein sequence ID" value="PBK78679.1"/>
    <property type="molecule type" value="Genomic_DNA"/>
</dbReference>
<reference evidence="3" key="1">
    <citation type="journal article" date="2017" name="Nat. Ecol. Evol.">
        <title>Genome expansion and lineage-specific genetic innovations in the forest pathogenic fungi Armillaria.</title>
        <authorList>
            <person name="Sipos G."/>
            <person name="Prasanna A.N."/>
            <person name="Walter M.C."/>
            <person name="O'Connor E."/>
            <person name="Balint B."/>
            <person name="Krizsan K."/>
            <person name="Kiss B."/>
            <person name="Hess J."/>
            <person name="Varga T."/>
            <person name="Slot J."/>
            <person name="Riley R."/>
            <person name="Boka B."/>
            <person name="Rigling D."/>
            <person name="Barry K."/>
            <person name="Lee J."/>
            <person name="Mihaltcheva S."/>
            <person name="LaButti K."/>
            <person name="Lipzen A."/>
            <person name="Waldron R."/>
            <person name="Moloney N.M."/>
            <person name="Sperisen C."/>
            <person name="Kredics L."/>
            <person name="Vagvoelgyi C."/>
            <person name="Patrignani A."/>
            <person name="Fitzpatrick D."/>
            <person name="Nagy I."/>
            <person name="Doyle S."/>
            <person name="Anderson J.B."/>
            <person name="Grigoriev I.V."/>
            <person name="Gueldener U."/>
            <person name="Muensterkoetter M."/>
            <person name="Nagy L.G."/>
        </authorList>
    </citation>
    <scope>NUCLEOTIDE SEQUENCE [LARGE SCALE GENOMIC DNA]</scope>
    <source>
        <strain evidence="3">28-4</strain>
    </source>
</reference>
<keyword evidence="1" id="KW-0732">Signal</keyword>
<name>A0A2H3C6H7_9AGAR</name>
<accession>A0A2H3C6H7</accession>
<organism evidence="2 3">
    <name type="scientific">Armillaria solidipes</name>
    <dbReference type="NCBI Taxonomy" id="1076256"/>
    <lineage>
        <taxon>Eukaryota</taxon>
        <taxon>Fungi</taxon>
        <taxon>Dikarya</taxon>
        <taxon>Basidiomycota</taxon>
        <taxon>Agaricomycotina</taxon>
        <taxon>Agaricomycetes</taxon>
        <taxon>Agaricomycetidae</taxon>
        <taxon>Agaricales</taxon>
        <taxon>Marasmiineae</taxon>
        <taxon>Physalacriaceae</taxon>
        <taxon>Armillaria</taxon>
    </lineage>
</organism>
<gene>
    <name evidence="2" type="ORF">ARMSODRAFT_50189</name>
</gene>
<evidence type="ECO:0000313" key="3">
    <source>
        <dbReference type="Proteomes" id="UP000218334"/>
    </source>
</evidence>
<dbReference type="AlphaFoldDB" id="A0A2H3C6H7"/>
<evidence type="ECO:0000256" key="1">
    <source>
        <dbReference type="SAM" id="SignalP"/>
    </source>
</evidence>
<keyword evidence="3" id="KW-1185">Reference proteome</keyword>
<feature type="chain" id="PRO_5013924308" evidence="1">
    <location>
        <begin position="27"/>
        <end position="165"/>
    </location>
</feature>
<feature type="signal peptide" evidence="1">
    <location>
        <begin position="1"/>
        <end position="26"/>
    </location>
</feature>
<evidence type="ECO:0000313" key="2">
    <source>
        <dbReference type="EMBL" id="PBK78679.1"/>
    </source>
</evidence>
<proteinExistence type="predicted"/>
<dbReference type="Proteomes" id="UP000218334">
    <property type="component" value="Unassembled WGS sequence"/>
</dbReference>
<protein>
    <submittedName>
        <fullName evidence="2">Uncharacterized protein</fullName>
    </submittedName>
</protein>
<sequence length="165" mass="18342">MHALQVGPPFLSFIPSLFLKFVFHSAMDTPSPPPNCVLFPQSSPNSNPSLYSSLPRHGTYDNNIPSRTNDDIHLVPNRSRRCSHRGRAFISPPSPRKLSLPWFDGRHPSYVSIDSYSTDSTAVSDSMLFKDKIFDATELYDQYSSPASASLRAPSAGGKRLVLTW</sequence>